<feature type="compositionally biased region" description="Basic residues" evidence="1">
    <location>
        <begin position="254"/>
        <end position="264"/>
    </location>
</feature>
<dbReference type="EMBL" id="JACIJD010000027">
    <property type="protein sequence ID" value="MBB5696026.1"/>
    <property type="molecule type" value="Genomic_DNA"/>
</dbReference>
<accession>A0A840Y792</accession>
<name>A0A840Y792_9PROT</name>
<feature type="region of interest" description="Disordered" evidence="1">
    <location>
        <begin position="111"/>
        <end position="163"/>
    </location>
</feature>
<dbReference type="Proteomes" id="UP000580654">
    <property type="component" value="Unassembled WGS sequence"/>
</dbReference>
<evidence type="ECO:0000313" key="3">
    <source>
        <dbReference type="Proteomes" id="UP000580654"/>
    </source>
</evidence>
<proteinExistence type="predicted"/>
<evidence type="ECO:0000313" key="2">
    <source>
        <dbReference type="EMBL" id="MBB5696026.1"/>
    </source>
</evidence>
<reference evidence="2 3" key="1">
    <citation type="submission" date="2020-08" db="EMBL/GenBank/DDBJ databases">
        <title>Genomic Encyclopedia of Type Strains, Phase IV (KMG-IV): sequencing the most valuable type-strain genomes for metagenomic binning, comparative biology and taxonomic classification.</title>
        <authorList>
            <person name="Goeker M."/>
        </authorList>
    </citation>
    <scope>NUCLEOTIDE SEQUENCE [LARGE SCALE GENOMIC DNA]</scope>
    <source>
        <strain evidence="2 3">DSM 25622</strain>
    </source>
</reference>
<gene>
    <name evidence="2" type="ORF">FHS87_004094</name>
</gene>
<protein>
    <submittedName>
        <fullName evidence="2">Uncharacterized protein</fullName>
    </submittedName>
</protein>
<feature type="region of interest" description="Disordered" evidence="1">
    <location>
        <begin position="1"/>
        <end position="27"/>
    </location>
</feature>
<organism evidence="2 3">
    <name type="scientific">Muricoccus pecuniae</name>
    <dbReference type="NCBI Taxonomy" id="693023"/>
    <lineage>
        <taxon>Bacteria</taxon>
        <taxon>Pseudomonadati</taxon>
        <taxon>Pseudomonadota</taxon>
        <taxon>Alphaproteobacteria</taxon>
        <taxon>Acetobacterales</taxon>
        <taxon>Roseomonadaceae</taxon>
        <taxon>Muricoccus</taxon>
    </lineage>
</organism>
<keyword evidence="3" id="KW-1185">Reference proteome</keyword>
<dbReference type="AlphaFoldDB" id="A0A840Y792"/>
<sequence>MPQVGVAKPRRSHLKVTGLGSSEPPGRLPSFGSWLRNRHVLHRQDHRRTAVWWPVIQHRPWLPRNRQHCPPPIAPDPWLAEWSCCHMTTRPPPPPLPFPLYPRHRRVGPHDVTNQGLAGPFWKRSSKRSRTYTPRSSASGRGPFLPAGAGGRRRDPPRPPEVSSLALRARSVELTMGRSATKPGALDACRAKFRDLASGEAIETEWDGPLLPNISSRRSQPLPAPPSAAIDGSALWSARGSPEGFSRLREGKNVHHLARGQRNR</sequence>
<evidence type="ECO:0000256" key="1">
    <source>
        <dbReference type="SAM" id="MobiDB-lite"/>
    </source>
</evidence>
<comment type="caution">
    <text evidence="2">The sequence shown here is derived from an EMBL/GenBank/DDBJ whole genome shotgun (WGS) entry which is preliminary data.</text>
</comment>
<feature type="region of interest" description="Disordered" evidence="1">
    <location>
        <begin position="210"/>
        <end position="264"/>
    </location>
</feature>